<evidence type="ECO:0000313" key="6">
    <source>
        <dbReference type="EMBL" id="WDZ83804.1"/>
    </source>
</evidence>
<keyword evidence="2" id="KW-0285">Flavoprotein</keyword>
<dbReference type="InterPro" id="IPR020946">
    <property type="entry name" value="Flavin_mOase-like"/>
</dbReference>
<gene>
    <name evidence="6" type="ORF">PVK37_25575</name>
</gene>
<dbReference type="InterPro" id="IPR051209">
    <property type="entry name" value="FAD-bind_Monooxygenase_sf"/>
</dbReference>
<dbReference type="Pfam" id="PF00743">
    <property type="entry name" value="FMO-like"/>
    <property type="match status" value="1"/>
</dbReference>
<evidence type="ECO:0000256" key="5">
    <source>
        <dbReference type="SAM" id="MobiDB-lite"/>
    </source>
</evidence>
<comment type="similarity">
    <text evidence="1">Belongs to the FAD-binding monooxygenase family.</text>
</comment>
<evidence type="ECO:0000256" key="4">
    <source>
        <dbReference type="ARBA" id="ARBA00023002"/>
    </source>
</evidence>
<dbReference type="RefSeq" id="WP_275030362.1">
    <property type="nucleotide sequence ID" value="NZ_CP118615.1"/>
</dbReference>
<dbReference type="PANTHER" id="PTHR42877">
    <property type="entry name" value="L-ORNITHINE N(5)-MONOOXYGENASE-RELATED"/>
    <property type="match status" value="1"/>
</dbReference>
<proteinExistence type="inferred from homology"/>
<evidence type="ECO:0000256" key="2">
    <source>
        <dbReference type="ARBA" id="ARBA00022630"/>
    </source>
</evidence>
<keyword evidence="7" id="KW-1185">Reference proteome</keyword>
<accession>A0ABY7ZPD4</accession>
<evidence type="ECO:0000313" key="7">
    <source>
        <dbReference type="Proteomes" id="UP001219605"/>
    </source>
</evidence>
<keyword evidence="4" id="KW-0560">Oxidoreductase</keyword>
<organism evidence="6 7">
    <name type="scientific">Micromonospora cathayae</name>
    <dbReference type="NCBI Taxonomy" id="3028804"/>
    <lineage>
        <taxon>Bacteria</taxon>
        <taxon>Bacillati</taxon>
        <taxon>Actinomycetota</taxon>
        <taxon>Actinomycetes</taxon>
        <taxon>Micromonosporales</taxon>
        <taxon>Micromonosporaceae</taxon>
        <taxon>Micromonospora</taxon>
    </lineage>
</organism>
<feature type="region of interest" description="Disordered" evidence="5">
    <location>
        <begin position="1"/>
        <end position="29"/>
    </location>
</feature>
<reference evidence="6 7" key="1">
    <citation type="submission" date="2023-02" db="EMBL/GenBank/DDBJ databases">
        <authorList>
            <person name="Mo P."/>
        </authorList>
    </citation>
    <scope>NUCLEOTIDE SEQUENCE [LARGE SCALE GENOMIC DNA]</scope>
    <source>
        <strain evidence="6 7">HUAS 3</strain>
    </source>
</reference>
<evidence type="ECO:0000256" key="1">
    <source>
        <dbReference type="ARBA" id="ARBA00010139"/>
    </source>
</evidence>
<protein>
    <submittedName>
        <fullName evidence="6">NAD(P)-binding domain-containing protein</fullName>
    </submittedName>
</protein>
<dbReference type="PRINTS" id="PR00411">
    <property type="entry name" value="PNDRDTASEI"/>
</dbReference>
<name>A0ABY7ZPD4_9ACTN</name>
<sequence length="652" mass="73732">MSHHQPAGERGPGTPEDAVPAAGPPPQWRDELRASLADADIPVLLMVLVHLTGDRKWIEEPFRPKRDVRLFPHESGGLSEEVQETVREAARTAIEQAYGRTDIAPVDPDRYAEMMSVCVGEPVPDAYTPLLLEEMGVRPWEPTWATPPEPARLDATHVVVVGAGLSGLCAAIRLKRAGIPFTVLEQNPEVGGTWYDNTYPESGVDTPNHFYSYSFFPSLDWTSYFSKQPEMLDYIRRTVDRFGIRDHIRFSTTVTRATWDADRRRWTLDVRTGDGPATLDAGAVIFAVGQLSQPSIPDFPGLVDFTGEVFHTARWRHDVELRDRRVAMIGAGASAMQVARSVADQAAQLTIFQRSPEWVAPNPDYHRRVSGEKLWLLRNVPHYAQWYRFVRFWRYGDGLHKSLFRDPEWPHPERAMNANNDRHRGYLTKYLLEQLDGRPDLVEKCLPDYPPYGKRMLVDNDWFTTIRRPHVDLVTDGVARIDADAVVTTAGDRYPADVIIMATGFHARRFVAPIEVVAHRSLAEVWADDNATAYLGITVPGFPNLFLMHGPNTALAHGGSVIFHAECQSRYIVSLLMTLVERGVDAVDVRQDVHDAYVKQIDDLHSRLVWSHPGMTNWYRNAAGRVIGVSPWRLLDYWQLTRSPDLADYHLA</sequence>
<dbReference type="PRINTS" id="PR00368">
    <property type="entry name" value="FADPNR"/>
</dbReference>
<dbReference type="Gene3D" id="3.50.50.60">
    <property type="entry name" value="FAD/NAD(P)-binding domain"/>
    <property type="match status" value="2"/>
</dbReference>
<dbReference type="InterPro" id="IPR036188">
    <property type="entry name" value="FAD/NAD-bd_sf"/>
</dbReference>
<dbReference type="EMBL" id="CP118615">
    <property type="protein sequence ID" value="WDZ83804.1"/>
    <property type="molecule type" value="Genomic_DNA"/>
</dbReference>
<dbReference type="PANTHER" id="PTHR42877:SF4">
    <property type="entry name" value="FAD_NAD(P)-BINDING DOMAIN-CONTAINING PROTEIN-RELATED"/>
    <property type="match status" value="1"/>
</dbReference>
<dbReference type="SUPFAM" id="SSF51905">
    <property type="entry name" value="FAD/NAD(P)-binding domain"/>
    <property type="match status" value="2"/>
</dbReference>
<keyword evidence="3" id="KW-0274">FAD</keyword>
<evidence type="ECO:0000256" key="3">
    <source>
        <dbReference type="ARBA" id="ARBA00022827"/>
    </source>
</evidence>
<dbReference type="Proteomes" id="UP001219605">
    <property type="component" value="Chromosome"/>
</dbReference>